<dbReference type="InterPro" id="IPR029071">
    <property type="entry name" value="Ubiquitin-like_domsf"/>
</dbReference>
<dbReference type="KEGG" id="dci:103509479"/>
<dbReference type="GO" id="GO:0000398">
    <property type="term" value="P:mRNA splicing, via spliceosome"/>
    <property type="evidence" value="ECO:0007669"/>
    <property type="project" value="InterPro"/>
</dbReference>
<dbReference type="AlphaFoldDB" id="A0A1S3D1H9"/>
<name>A0A1S3D1H9_DIACI</name>
<protein>
    <submittedName>
        <fullName evidence="3">U11/U12 small nuclear ribonucleoprotein 25 kDa protein</fullName>
    </submittedName>
</protein>
<dbReference type="InterPro" id="IPR040610">
    <property type="entry name" value="SNRNP25_ubiquitin"/>
</dbReference>
<feature type="domain" description="SNRNP25 ubiquitin-like" evidence="1">
    <location>
        <begin position="66"/>
        <end position="149"/>
    </location>
</feature>
<keyword evidence="2" id="KW-1185">Reference proteome</keyword>
<dbReference type="RefSeq" id="XP_008472324.1">
    <property type="nucleotide sequence ID" value="XM_008474102.3"/>
</dbReference>
<evidence type="ECO:0000313" key="2">
    <source>
        <dbReference type="Proteomes" id="UP000079169"/>
    </source>
</evidence>
<organism evidence="2 3">
    <name type="scientific">Diaphorina citri</name>
    <name type="common">Asian citrus psyllid</name>
    <dbReference type="NCBI Taxonomy" id="121845"/>
    <lineage>
        <taxon>Eukaryota</taxon>
        <taxon>Metazoa</taxon>
        <taxon>Ecdysozoa</taxon>
        <taxon>Arthropoda</taxon>
        <taxon>Hexapoda</taxon>
        <taxon>Insecta</taxon>
        <taxon>Pterygota</taxon>
        <taxon>Neoptera</taxon>
        <taxon>Paraneoptera</taxon>
        <taxon>Hemiptera</taxon>
        <taxon>Sternorrhyncha</taxon>
        <taxon>Psylloidea</taxon>
        <taxon>Psyllidae</taxon>
        <taxon>Diaphorininae</taxon>
        <taxon>Diaphorina</taxon>
    </lineage>
</organism>
<dbReference type="CDD" id="cd17058">
    <property type="entry name" value="Ubl_SNRNP25"/>
    <property type="match status" value="1"/>
</dbReference>
<dbReference type="GeneID" id="103509479"/>
<sequence>MDEVCLQSSFNKNMKDLDQLLTETKEAIKNIRTQNTLSHLPQDVTVEEIKSEMELLHGQSIMCCIQADNKKFDIVISPKNTRVSDLKRTIERQITMQMKRKGLSKQISWRHVWKSYWLSFDGIKLTNEKSLLSELGIESQCEITFVKRLKDKVRIK</sequence>
<dbReference type="Gene3D" id="3.10.20.90">
    <property type="entry name" value="Phosphatidylinositol 3-kinase Catalytic Subunit, Chain A, domain 1"/>
    <property type="match status" value="1"/>
</dbReference>
<reference evidence="3" key="1">
    <citation type="submission" date="2025-08" db="UniProtKB">
        <authorList>
            <consortium name="RefSeq"/>
        </authorList>
    </citation>
    <scope>IDENTIFICATION</scope>
</reference>
<dbReference type="InterPro" id="IPR039690">
    <property type="entry name" value="SNRNP25"/>
</dbReference>
<accession>A0A1S3D1H9</accession>
<evidence type="ECO:0000313" key="3">
    <source>
        <dbReference type="RefSeq" id="XP_008472324.1"/>
    </source>
</evidence>
<gene>
    <name evidence="3" type="primary">LOC103509479</name>
</gene>
<dbReference type="OMA" id="KHVWANF"/>
<evidence type="ECO:0000259" key="1">
    <source>
        <dbReference type="Pfam" id="PF18036"/>
    </source>
</evidence>
<dbReference type="PaxDb" id="121845-A0A1S3D1H9"/>
<dbReference type="PANTHER" id="PTHR14942">
    <property type="entry name" value="U11/U12 SMALL NUCLEAR RIBONUCLEOPROTEIN 25 KDA PROTEIN"/>
    <property type="match status" value="1"/>
</dbReference>
<dbReference type="Proteomes" id="UP000079169">
    <property type="component" value="Unplaced"/>
</dbReference>
<dbReference type="STRING" id="121845.A0A1S3D1H9"/>
<dbReference type="GO" id="GO:0005689">
    <property type="term" value="C:U12-type spliceosomal complex"/>
    <property type="evidence" value="ECO:0007669"/>
    <property type="project" value="TreeGrafter"/>
</dbReference>
<proteinExistence type="predicted"/>
<dbReference type="PANTHER" id="PTHR14942:SF0">
    <property type="entry name" value="U11_U12 SMALL NUCLEAR RIBONUCLEOPROTEIN 25 KDA PROTEIN"/>
    <property type="match status" value="1"/>
</dbReference>
<dbReference type="Pfam" id="PF18036">
    <property type="entry name" value="Ubiquitin_4"/>
    <property type="match status" value="1"/>
</dbReference>
<dbReference type="SUPFAM" id="SSF54236">
    <property type="entry name" value="Ubiquitin-like"/>
    <property type="match status" value="1"/>
</dbReference>
<keyword evidence="3" id="KW-0687">Ribonucleoprotein</keyword>